<dbReference type="Gene3D" id="1.10.10.10">
    <property type="entry name" value="Winged helix-like DNA-binding domain superfamily/Winged helix DNA-binding domain"/>
    <property type="match status" value="1"/>
</dbReference>
<name>A0A8T4ILV4_9ACTN</name>
<dbReference type="CDD" id="cd05466">
    <property type="entry name" value="PBP2_LTTR_substrate"/>
    <property type="match status" value="1"/>
</dbReference>
<dbReference type="Gene3D" id="3.40.190.290">
    <property type="match status" value="1"/>
</dbReference>
<feature type="non-terminal residue" evidence="6">
    <location>
        <position position="338"/>
    </location>
</feature>
<dbReference type="AlphaFoldDB" id="A0A8T4ILV4"/>
<gene>
    <name evidence="6" type="ORF">KDA82_05005</name>
</gene>
<dbReference type="InterPro" id="IPR036390">
    <property type="entry name" value="WH_DNA-bd_sf"/>
</dbReference>
<evidence type="ECO:0000256" key="2">
    <source>
        <dbReference type="ARBA" id="ARBA00023015"/>
    </source>
</evidence>
<dbReference type="Proteomes" id="UP000675554">
    <property type="component" value="Unassembled WGS sequence"/>
</dbReference>
<dbReference type="SUPFAM" id="SSF53850">
    <property type="entry name" value="Periplasmic binding protein-like II"/>
    <property type="match status" value="1"/>
</dbReference>
<dbReference type="SUPFAM" id="SSF46785">
    <property type="entry name" value="Winged helix' DNA-binding domain"/>
    <property type="match status" value="1"/>
</dbReference>
<comment type="similarity">
    <text evidence="1">Belongs to the LysR transcriptional regulatory family.</text>
</comment>
<organism evidence="6 7">
    <name type="scientific">Streptomyces daliensis</name>
    <dbReference type="NCBI Taxonomy" id="299421"/>
    <lineage>
        <taxon>Bacteria</taxon>
        <taxon>Bacillati</taxon>
        <taxon>Actinomycetota</taxon>
        <taxon>Actinomycetes</taxon>
        <taxon>Kitasatosporales</taxon>
        <taxon>Streptomycetaceae</taxon>
        <taxon>Streptomyces</taxon>
    </lineage>
</organism>
<keyword evidence="2" id="KW-0805">Transcription regulation</keyword>
<dbReference type="GO" id="GO:0000976">
    <property type="term" value="F:transcription cis-regulatory region binding"/>
    <property type="evidence" value="ECO:0007669"/>
    <property type="project" value="TreeGrafter"/>
</dbReference>
<proteinExistence type="inferred from homology"/>
<dbReference type="InterPro" id="IPR000847">
    <property type="entry name" value="LysR_HTH_N"/>
</dbReference>
<dbReference type="FunFam" id="1.10.10.10:FF:000001">
    <property type="entry name" value="LysR family transcriptional regulator"/>
    <property type="match status" value="1"/>
</dbReference>
<reference evidence="6" key="1">
    <citation type="submission" date="2021-04" db="EMBL/GenBank/DDBJ databases">
        <title>Sequencing of actinobacteria type strains.</title>
        <authorList>
            <person name="Nguyen G.-S."/>
            <person name="Wentzel A."/>
        </authorList>
    </citation>
    <scope>NUCLEOTIDE SEQUENCE</scope>
    <source>
        <strain evidence="6">DSM 42095</strain>
    </source>
</reference>
<keyword evidence="3" id="KW-0238">DNA-binding</keyword>
<keyword evidence="4" id="KW-0804">Transcription</keyword>
<dbReference type="InterPro" id="IPR005119">
    <property type="entry name" value="LysR_subst-bd"/>
</dbReference>
<dbReference type="EMBL" id="JAGSMN010000098">
    <property type="protein sequence ID" value="MBR7672400.1"/>
    <property type="molecule type" value="Genomic_DNA"/>
</dbReference>
<feature type="domain" description="HTH lysR-type" evidence="5">
    <location>
        <begin position="1"/>
        <end position="58"/>
    </location>
</feature>
<dbReference type="GO" id="GO:0003700">
    <property type="term" value="F:DNA-binding transcription factor activity"/>
    <property type="evidence" value="ECO:0007669"/>
    <property type="project" value="InterPro"/>
</dbReference>
<accession>A0A8T4ILV4</accession>
<evidence type="ECO:0000313" key="6">
    <source>
        <dbReference type="EMBL" id="MBR7672400.1"/>
    </source>
</evidence>
<dbReference type="InterPro" id="IPR036388">
    <property type="entry name" value="WH-like_DNA-bd_sf"/>
</dbReference>
<evidence type="ECO:0000256" key="4">
    <source>
        <dbReference type="ARBA" id="ARBA00023163"/>
    </source>
</evidence>
<dbReference type="Pfam" id="PF03466">
    <property type="entry name" value="LysR_substrate"/>
    <property type="match status" value="1"/>
</dbReference>
<dbReference type="PROSITE" id="PS50931">
    <property type="entry name" value="HTH_LYSR"/>
    <property type="match status" value="1"/>
</dbReference>
<evidence type="ECO:0000259" key="5">
    <source>
        <dbReference type="PROSITE" id="PS50931"/>
    </source>
</evidence>
<protein>
    <submittedName>
        <fullName evidence="6">LysR family transcriptional regulator</fullName>
    </submittedName>
</protein>
<dbReference type="PANTHER" id="PTHR30126">
    <property type="entry name" value="HTH-TYPE TRANSCRIPTIONAL REGULATOR"/>
    <property type="match status" value="1"/>
</dbReference>
<comment type="caution">
    <text evidence="6">The sequence shown here is derived from an EMBL/GenBank/DDBJ whole genome shotgun (WGS) entry which is preliminary data.</text>
</comment>
<dbReference type="PRINTS" id="PR00039">
    <property type="entry name" value="HTHLYSR"/>
</dbReference>
<evidence type="ECO:0000256" key="1">
    <source>
        <dbReference type="ARBA" id="ARBA00009437"/>
    </source>
</evidence>
<keyword evidence="7" id="KW-1185">Reference proteome</keyword>
<dbReference type="PANTHER" id="PTHR30126:SF100">
    <property type="entry name" value="LYSR-FAMILY TRANSCRIPTIONAL REGULATOR"/>
    <property type="match status" value="1"/>
</dbReference>
<evidence type="ECO:0000313" key="7">
    <source>
        <dbReference type="Proteomes" id="UP000675554"/>
    </source>
</evidence>
<evidence type="ECO:0000256" key="3">
    <source>
        <dbReference type="ARBA" id="ARBA00023125"/>
    </source>
</evidence>
<dbReference type="Pfam" id="PF00126">
    <property type="entry name" value="HTH_1"/>
    <property type="match status" value="1"/>
</dbReference>
<sequence length="338" mass="37614">MELKHLTTFLSVARHLNFTRAAQELGYVQSSVTAHIKALEADLEVPLFERLGRRVALTDSGRELCGYAQVLVGYAEQTREAVQGASDDPGKIRGTLRIAAPESLCAYRLPPVLRALQDTFPQLRVAFGPAGRPQLLASLAEGTLDVGFLLEESVENPMVHAEFMMREPMRLVARPEHRLAARERVRTVDLGAETLLLIEEGCAQRTVMDRELRRFQLRPPTMEFVSVEALKRCASAGLGVAMLPAASVADEVRRGELAELRWDKEPVLEVFFVRHKDRSPTRVLQELSAIAREHWAPVEADGEAARAAPTTDNAADVRAWPRPTDEILTTRPRPFLMA</sequence>